<keyword evidence="3" id="KW-0805">Transcription regulation</keyword>
<dbReference type="PROSITE" id="PS00463">
    <property type="entry name" value="ZN2_CY6_FUNGAL_1"/>
    <property type="match status" value="1"/>
</dbReference>
<dbReference type="InterPro" id="IPR050815">
    <property type="entry name" value="TF_fung"/>
</dbReference>
<dbReference type="InterPro" id="IPR001138">
    <property type="entry name" value="Zn2Cys6_DnaBD"/>
</dbReference>
<dbReference type="InterPro" id="IPR007219">
    <property type="entry name" value="XnlR_reg_dom"/>
</dbReference>
<dbReference type="GO" id="GO:0005634">
    <property type="term" value="C:nucleus"/>
    <property type="evidence" value="ECO:0007669"/>
    <property type="project" value="UniProtKB-SubCell"/>
</dbReference>
<dbReference type="PANTHER" id="PTHR47338:SF20">
    <property type="entry name" value="ZN(II)2CYS6 TRANSCRIPTION FACTOR (EUROFUNG)"/>
    <property type="match status" value="1"/>
</dbReference>
<reference evidence="7 8" key="1">
    <citation type="submission" date="2016-07" db="EMBL/GenBank/DDBJ databases">
        <title>Multiple horizontal gene transfer events from other fungi enriched the ability of initially mycotrophic Trichoderma (Ascomycota) to feed on dead plant biomass.</title>
        <authorList>
            <consortium name="DOE Joint Genome Institute"/>
            <person name="Aerts A."/>
            <person name="Atanasova L."/>
            <person name="Chenthamara K."/>
            <person name="Zhang J."/>
            <person name="Grujic M."/>
            <person name="Henrissat B."/>
            <person name="Kuo A."/>
            <person name="Salamov A."/>
            <person name="Lipzen A."/>
            <person name="Labutti K."/>
            <person name="Barry K."/>
            <person name="Miao Y."/>
            <person name="Rahimi M.J."/>
            <person name="Shen Q."/>
            <person name="Grigoriev I.V."/>
            <person name="Kubicek C.P."/>
            <person name="Druzhinina I.S."/>
        </authorList>
    </citation>
    <scope>NUCLEOTIDE SEQUENCE [LARGE SCALE GENOMIC DNA]</scope>
    <source>
        <strain evidence="7 8">CBS 226.95</strain>
    </source>
</reference>
<evidence type="ECO:0000256" key="5">
    <source>
        <dbReference type="ARBA" id="ARBA00023242"/>
    </source>
</evidence>
<dbReference type="PROSITE" id="PS50048">
    <property type="entry name" value="ZN2_CY6_FUNGAL_2"/>
    <property type="match status" value="1"/>
</dbReference>
<evidence type="ECO:0000259" key="6">
    <source>
        <dbReference type="PROSITE" id="PS50048"/>
    </source>
</evidence>
<dbReference type="EMBL" id="KZ679677">
    <property type="protein sequence ID" value="PTB58388.1"/>
    <property type="molecule type" value="Genomic_DNA"/>
</dbReference>
<evidence type="ECO:0000256" key="4">
    <source>
        <dbReference type="ARBA" id="ARBA00023163"/>
    </source>
</evidence>
<name>A0A2T4AN96_TRIHA</name>
<dbReference type="GO" id="GO:0006351">
    <property type="term" value="P:DNA-templated transcription"/>
    <property type="evidence" value="ECO:0007669"/>
    <property type="project" value="InterPro"/>
</dbReference>
<sequence>MNACAYCKNGKRKCDKARPSCSNCIRLHRTCIYTEDAVQVNFPTTLSGQQDPASRSVPIAEDMHAFELPGSRFARSISALGPMNQMPLRQSMIDLTVRAEALQILGSLGKMNEIAAQFFVGTHQRMSILSKSRFYRSLQTINAEPKADFLTLCLCMYLIEQIPLHQPMNMQSTTYIIIKSLLGMLEAAEQISLDIVQARTLVTCYEIGHGLHTAACISVAACAKTARALGIHKQMRRNTNNGVDGLIAEEEKRTWWAIMNMDRFVGLCSGDFLFSTEDPEGLDPLPVEDLLWSQDGDPVDLRASILGAPTLATPPTQSVGQMARECQVSHLAGRVIRHTTNPTSDPSFNAEEAIQLERTLQTILLLLIDEDLTYGRYCGALGICDSALFTLYEFLLGRCDEHGPEKVRILESMQELSERAVMFAEAGYADKETFYLETLSPFLPYCLYQAGIVQYRLWKQKGDSIHKVRLDALSHLLRGNGKRWAVAATYLDVLERLQESWPPIVTPSYLLSFGEQASVLSREV</sequence>
<comment type="subcellular location">
    <subcellularLocation>
        <location evidence="1">Nucleus</location>
    </subcellularLocation>
</comment>
<dbReference type="InterPro" id="IPR036864">
    <property type="entry name" value="Zn2-C6_fun-type_DNA-bd_sf"/>
</dbReference>
<evidence type="ECO:0000256" key="3">
    <source>
        <dbReference type="ARBA" id="ARBA00023015"/>
    </source>
</evidence>
<dbReference type="GO" id="GO:0003677">
    <property type="term" value="F:DNA binding"/>
    <property type="evidence" value="ECO:0007669"/>
    <property type="project" value="InterPro"/>
</dbReference>
<accession>A0A2T4AN96</accession>
<keyword evidence="2" id="KW-0479">Metal-binding</keyword>
<organism evidence="7 8">
    <name type="scientific">Trichoderma harzianum CBS 226.95</name>
    <dbReference type="NCBI Taxonomy" id="983964"/>
    <lineage>
        <taxon>Eukaryota</taxon>
        <taxon>Fungi</taxon>
        <taxon>Dikarya</taxon>
        <taxon>Ascomycota</taxon>
        <taxon>Pezizomycotina</taxon>
        <taxon>Sordariomycetes</taxon>
        <taxon>Hypocreomycetidae</taxon>
        <taxon>Hypocreales</taxon>
        <taxon>Hypocreaceae</taxon>
        <taxon>Trichoderma</taxon>
    </lineage>
</organism>
<dbReference type="SUPFAM" id="SSF57701">
    <property type="entry name" value="Zn2/Cys6 DNA-binding domain"/>
    <property type="match status" value="1"/>
</dbReference>
<dbReference type="GO" id="GO:0000981">
    <property type="term" value="F:DNA-binding transcription factor activity, RNA polymerase II-specific"/>
    <property type="evidence" value="ECO:0007669"/>
    <property type="project" value="InterPro"/>
</dbReference>
<dbReference type="Proteomes" id="UP000241690">
    <property type="component" value="Unassembled WGS sequence"/>
</dbReference>
<dbReference type="STRING" id="983964.A0A2T4AN96"/>
<dbReference type="GeneID" id="36620330"/>
<keyword evidence="4" id="KW-0804">Transcription</keyword>
<evidence type="ECO:0000256" key="2">
    <source>
        <dbReference type="ARBA" id="ARBA00022723"/>
    </source>
</evidence>
<evidence type="ECO:0000313" key="8">
    <source>
        <dbReference type="Proteomes" id="UP000241690"/>
    </source>
</evidence>
<evidence type="ECO:0000313" key="7">
    <source>
        <dbReference type="EMBL" id="PTB58388.1"/>
    </source>
</evidence>
<feature type="domain" description="Zn(2)-C6 fungal-type" evidence="6">
    <location>
        <begin position="3"/>
        <end position="33"/>
    </location>
</feature>
<dbReference type="AlphaFoldDB" id="A0A2T4AN96"/>
<dbReference type="GO" id="GO:0008270">
    <property type="term" value="F:zinc ion binding"/>
    <property type="evidence" value="ECO:0007669"/>
    <property type="project" value="InterPro"/>
</dbReference>
<keyword evidence="5" id="KW-0539">Nucleus</keyword>
<keyword evidence="8" id="KW-1185">Reference proteome</keyword>
<dbReference type="CDD" id="cd00067">
    <property type="entry name" value="GAL4"/>
    <property type="match status" value="1"/>
</dbReference>
<dbReference type="SMART" id="SM00066">
    <property type="entry name" value="GAL4"/>
    <property type="match status" value="1"/>
</dbReference>
<dbReference type="Gene3D" id="4.10.240.10">
    <property type="entry name" value="Zn(2)-C6 fungal-type DNA-binding domain"/>
    <property type="match status" value="1"/>
</dbReference>
<dbReference type="CDD" id="cd12148">
    <property type="entry name" value="fungal_TF_MHR"/>
    <property type="match status" value="1"/>
</dbReference>
<evidence type="ECO:0000256" key="1">
    <source>
        <dbReference type="ARBA" id="ARBA00004123"/>
    </source>
</evidence>
<dbReference type="RefSeq" id="XP_024778065.1">
    <property type="nucleotide sequence ID" value="XM_024911771.1"/>
</dbReference>
<dbReference type="Pfam" id="PF04082">
    <property type="entry name" value="Fungal_trans"/>
    <property type="match status" value="1"/>
</dbReference>
<dbReference type="PANTHER" id="PTHR47338">
    <property type="entry name" value="ZN(II)2CYS6 TRANSCRIPTION FACTOR (EUROFUNG)-RELATED"/>
    <property type="match status" value="1"/>
</dbReference>
<gene>
    <name evidence="7" type="ORF">M431DRAFT_110810</name>
</gene>
<proteinExistence type="predicted"/>
<dbReference type="Pfam" id="PF00172">
    <property type="entry name" value="Zn_clus"/>
    <property type="match status" value="1"/>
</dbReference>
<protein>
    <recommendedName>
        <fullName evidence="6">Zn(2)-C6 fungal-type domain-containing protein</fullName>
    </recommendedName>
</protein>